<proteinExistence type="predicted"/>
<gene>
    <name evidence="2" type="ORF">AP75_07315</name>
</gene>
<accession>A0A246B9L1</accession>
<protein>
    <submittedName>
        <fullName evidence="2">Uncharacterized protein</fullName>
    </submittedName>
</protein>
<evidence type="ECO:0000313" key="2">
    <source>
        <dbReference type="EMBL" id="OWK98200.1"/>
    </source>
</evidence>
<reference evidence="2 3" key="1">
    <citation type="submission" date="2014-01" db="EMBL/GenBank/DDBJ databases">
        <authorList>
            <consortium name="Genome Consortium for Active Teaching"/>
            <person name="Sontag T.C."/>
            <person name="Newman J.D."/>
        </authorList>
    </citation>
    <scope>NUCLEOTIDE SEQUENCE [LARGE SCALE GENOMIC DNA]</scope>
    <source>
        <strain evidence="2 3">DSM 19056</strain>
    </source>
</reference>
<dbReference type="RefSeq" id="WP_002981096.1">
    <property type="nucleotide sequence ID" value="NZ_JASZ02000012.1"/>
</dbReference>
<evidence type="ECO:0000313" key="3">
    <source>
        <dbReference type="Proteomes" id="UP000197587"/>
    </source>
</evidence>
<organism evidence="2 3">
    <name type="scientific">Kaistella haifensis DSM 19056</name>
    <dbReference type="NCBI Taxonomy" id="1450526"/>
    <lineage>
        <taxon>Bacteria</taxon>
        <taxon>Pseudomonadati</taxon>
        <taxon>Bacteroidota</taxon>
        <taxon>Flavobacteriia</taxon>
        <taxon>Flavobacteriales</taxon>
        <taxon>Weeksellaceae</taxon>
        <taxon>Chryseobacterium group</taxon>
        <taxon>Kaistella</taxon>
    </lineage>
</organism>
<dbReference type="AlphaFoldDB" id="A0A246B9L1"/>
<reference evidence="2 3" key="2">
    <citation type="submission" date="2017-05" db="EMBL/GenBank/DDBJ databases">
        <title>Genome of Chryseobacterium haifense.</title>
        <authorList>
            <person name="Newman J.D."/>
        </authorList>
    </citation>
    <scope>NUCLEOTIDE SEQUENCE [LARGE SCALE GENOMIC DNA]</scope>
    <source>
        <strain evidence="2 3">DSM 19056</strain>
    </source>
</reference>
<evidence type="ECO:0000256" key="1">
    <source>
        <dbReference type="SAM" id="MobiDB-lite"/>
    </source>
</evidence>
<keyword evidence="3" id="KW-1185">Reference proteome</keyword>
<sequence length="59" mass="6287">MPVPKIQQRPSSLPAQRRNPKNQNIKKVARANPVKNAKVTNAGAAVHTTLAGAVLQPLP</sequence>
<dbReference type="EMBL" id="JASZ02000012">
    <property type="protein sequence ID" value="OWK98200.1"/>
    <property type="molecule type" value="Genomic_DNA"/>
</dbReference>
<comment type="caution">
    <text evidence="2">The sequence shown here is derived from an EMBL/GenBank/DDBJ whole genome shotgun (WGS) entry which is preliminary data.</text>
</comment>
<feature type="region of interest" description="Disordered" evidence="1">
    <location>
        <begin position="1"/>
        <end position="24"/>
    </location>
</feature>
<dbReference type="GeneID" id="93023253"/>
<name>A0A246B9L1_9FLAO</name>
<dbReference type="Proteomes" id="UP000197587">
    <property type="component" value="Unassembled WGS sequence"/>
</dbReference>